<dbReference type="PANTHER" id="PTHR43240:SF8">
    <property type="entry name" value="PHENYLACETIC ACID DEGRADATION-RELATED PROTEIN"/>
    <property type="match status" value="1"/>
</dbReference>
<dbReference type="NCBIfam" id="TIGR00369">
    <property type="entry name" value="unchar_dom_1"/>
    <property type="match status" value="1"/>
</dbReference>
<dbReference type="SUPFAM" id="SSF54637">
    <property type="entry name" value="Thioesterase/thiol ester dehydrase-isomerase"/>
    <property type="match status" value="1"/>
</dbReference>
<keyword evidence="1" id="KW-0378">Hydrolase</keyword>
<dbReference type="EMBL" id="VWRR01000003">
    <property type="protein sequence ID" value="KAF6004606.1"/>
    <property type="molecule type" value="Genomic_DNA"/>
</dbReference>
<evidence type="ECO:0000256" key="2">
    <source>
        <dbReference type="SAM" id="MobiDB-lite"/>
    </source>
</evidence>
<evidence type="ECO:0000313" key="4">
    <source>
        <dbReference type="EMBL" id="KAF6004606.1"/>
    </source>
</evidence>
<keyword evidence="5" id="KW-1185">Reference proteome</keyword>
<gene>
    <name evidence="4" type="ORF">F1559_004684</name>
</gene>
<sequence length="219" mass="23948">MQAFLCGTRSLLGLSLRQCEKRVSGQSRYGVASTARGRQSPEQAAHSRREQRKQEHSERDWGSLLALLNERITGLPQLLGFRVDHVEHGRLVASLPIKPSLLAGNGYLHAGTVVTLADTACGYGCYVSLPPERVNFATVQLSSQFLGTALTGELEVEAWLRHAGKSTQVWDAEVRSRATSEPSRTAQTIALFRCTQLLLEAKSGPKSERPSDNETYAAS</sequence>
<protein>
    <recommendedName>
        <fullName evidence="3">Thioesterase domain-containing protein</fullName>
    </recommendedName>
</protein>
<reference evidence="4 5" key="1">
    <citation type="journal article" date="2020" name="J. Phycol.">
        <title>Comparative genome analysis reveals Cyanidiococcus gen. nov., a new extremophilic red algal genus sister to Cyanidioschyzon (Cyanidioschyzonaceae, Rhodophyta).</title>
        <authorList>
            <person name="Liu S.-L."/>
            <person name="Chiang Y.-R."/>
            <person name="Yoon H.S."/>
            <person name="Fu H.-Y."/>
        </authorList>
    </citation>
    <scope>NUCLEOTIDE SEQUENCE [LARGE SCALE GENOMIC DNA]</scope>
    <source>
        <strain evidence="4 5">THAL066</strain>
    </source>
</reference>
<feature type="region of interest" description="Disordered" evidence="2">
    <location>
        <begin position="30"/>
        <end position="57"/>
    </location>
</feature>
<proteinExistence type="predicted"/>
<dbReference type="OrthoDB" id="46529at2759"/>
<dbReference type="Proteomes" id="UP000530660">
    <property type="component" value="Unassembled WGS sequence"/>
</dbReference>
<feature type="domain" description="Thioesterase" evidence="3">
    <location>
        <begin position="105"/>
        <end position="177"/>
    </location>
</feature>
<dbReference type="InterPro" id="IPR006683">
    <property type="entry name" value="Thioestr_dom"/>
</dbReference>
<accession>A0A7J7INB1</accession>
<dbReference type="GO" id="GO:0061522">
    <property type="term" value="F:1,4-dihydroxy-2-naphthoyl-CoA thioesterase activity"/>
    <property type="evidence" value="ECO:0007669"/>
    <property type="project" value="TreeGrafter"/>
</dbReference>
<evidence type="ECO:0000313" key="5">
    <source>
        <dbReference type="Proteomes" id="UP000530660"/>
    </source>
</evidence>
<name>A0A7J7INB1_9RHOD</name>
<dbReference type="PANTHER" id="PTHR43240">
    <property type="entry name" value="1,4-DIHYDROXY-2-NAPHTHOYL-COA THIOESTERASE 1"/>
    <property type="match status" value="1"/>
</dbReference>
<dbReference type="GO" id="GO:0005829">
    <property type="term" value="C:cytosol"/>
    <property type="evidence" value="ECO:0007669"/>
    <property type="project" value="TreeGrafter"/>
</dbReference>
<dbReference type="Gene3D" id="3.10.129.10">
    <property type="entry name" value="Hotdog Thioesterase"/>
    <property type="match status" value="1"/>
</dbReference>
<evidence type="ECO:0000259" key="3">
    <source>
        <dbReference type="Pfam" id="PF03061"/>
    </source>
</evidence>
<evidence type="ECO:0000256" key="1">
    <source>
        <dbReference type="ARBA" id="ARBA00022801"/>
    </source>
</evidence>
<dbReference type="Pfam" id="PF03061">
    <property type="entry name" value="4HBT"/>
    <property type="match status" value="1"/>
</dbReference>
<dbReference type="InterPro" id="IPR029069">
    <property type="entry name" value="HotDog_dom_sf"/>
</dbReference>
<dbReference type="CDD" id="cd03443">
    <property type="entry name" value="PaaI_thioesterase"/>
    <property type="match status" value="1"/>
</dbReference>
<dbReference type="InterPro" id="IPR003736">
    <property type="entry name" value="PAAI_dom"/>
</dbReference>
<feature type="compositionally biased region" description="Basic and acidic residues" evidence="2">
    <location>
        <begin position="45"/>
        <end position="57"/>
    </location>
</feature>
<organism evidence="4 5">
    <name type="scientific">Cyanidiococcus yangmingshanensis</name>
    <dbReference type="NCBI Taxonomy" id="2690220"/>
    <lineage>
        <taxon>Eukaryota</taxon>
        <taxon>Rhodophyta</taxon>
        <taxon>Bangiophyceae</taxon>
        <taxon>Cyanidiales</taxon>
        <taxon>Cyanidiaceae</taxon>
        <taxon>Cyanidiococcus</taxon>
    </lineage>
</organism>
<comment type="caution">
    <text evidence="4">The sequence shown here is derived from an EMBL/GenBank/DDBJ whole genome shotgun (WGS) entry which is preliminary data.</text>
</comment>
<dbReference type="AlphaFoldDB" id="A0A7J7INB1"/>